<dbReference type="PANTHER" id="PTHR24320">
    <property type="entry name" value="RETINOL DEHYDROGENASE"/>
    <property type="match status" value="1"/>
</dbReference>
<accession>A0A5N6U4M3</accession>
<protein>
    <recommendedName>
        <fullName evidence="6">Short-chain dehydrogenase/reductase</fullName>
    </recommendedName>
</protein>
<dbReference type="Proteomes" id="UP000325780">
    <property type="component" value="Unassembled WGS sequence"/>
</dbReference>
<dbReference type="EMBL" id="ML742037">
    <property type="protein sequence ID" value="KAE8153585.1"/>
    <property type="molecule type" value="Genomic_DNA"/>
</dbReference>
<keyword evidence="5" id="KW-1185">Reference proteome</keyword>
<dbReference type="AlphaFoldDB" id="A0A5N6U4M3"/>
<evidence type="ECO:0008006" key="6">
    <source>
        <dbReference type="Google" id="ProtNLM"/>
    </source>
</evidence>
<proteinExistence type="inferred from homology"/>
<dbReference type="InterPro" id="IPR036291">
    <property type="entry name" value="NAD(P)-bd_dom_sf"/>
</dbReference>
<sequence>MCIVCRGISFKPSTDIPSLKGKVILVTGGNSGLGKQTILELSQHNPKEIWLAARQVDKARQAIDDINREGGDASRIKILELDLMSLVSVRNAAKTLRTQTDRLDILILNAGIMAFPPGLTNEGYEVQFGTNHMGHALLTKLLLPLLLRTAEEPASDVRVVVLSSYAHNYAPVGGIVFESLQTRAEGMNTVARYGQSKLANLLYGQELARHYRELKVAVVHPGLVRTNLANTMGSGSLVMNILWRLTSVFTGVDVATGSLNQLWAATAPDVKTGEYYEPVGIMNRGSKYTRDGKLARELWDWTEQELSQFSIR</sequence>
<dbReference type="GO" id="GO:0016491">
    <property type="term" value="F:oxidoreductase activity"/>
    <property type="evidence" value="ECO:0007669"/>
    <property type="project" value="UniProtKB-KW"/>
</dbReference>
<name>A0A5N6U4M3_ASPAV</name>
<dbReference type="InterPro" id="IPR002347">
    <property type="entry name" value="SDR_fam"/>
</dbReference>
<evidence type="ECO:0000256" key="1">
    <source>
        <dbReference type="ARBA" id="ARBA00006484"/>
    </source>
</evidence>
<evidence type="ECO:0000256" key="3">
    <source>
        <dbReference type="ARBA" id="ARBA00023002"/>
    </source>
</evidence>
<dbReference type="PANTHER" id="PTHR24320:SF282">
    <property type="entry name" value="WW DOMAIN-CONTAINING OXIDOREDUCTASE"/>
    <property type="match status" value="1"/>
</dbReference>
<dbReference type="PRINTS" id="PR00081">
    <property type="entry name" value="GDHRDH"/>
</dbReference>
<dbReference type="SUPFAM" id="SSF51735">
    <property type="entry name" value="NAD(P)-binding Rossmann-fold domains"/>
    <property type="match status" value="1"/>
</dbReference>
<comment type="similarity">
    <text evidence="1">Belongs to the short-chain dehydrogenases/reductases (SDR) family.</text>
</comment>
<organism evidence="4 5">
    <name type="scientific">Aspergillus avenaceus</name>
    <dbReference type="NCBI Taxonomy" id="36643"/>
    <lineage>
        <taxon>Eukaryota</taxon>
        <taxon>Fungi</taxon>
        <taxon>Dikarya</taxon>
        <taxon>Ascomycota</taxon>
        <taxon>Pezizomycotina</taxon>
        <taxon>Eurotiomycetes</taxon>
        <taxon>Eurotiomycetidae</taxon>
        <taxon>Eurotiales</taxon>
        <taxon>Aspergillaceae</taxon>
        <taxon>Aspergillus</taxon>
        <taxon>Aspergillus subgen. Circumdati</taxon>
    </lineage>
</organism>
<evidence type="ECO:0000313" key="4">
    <source>
        <dbReference type="EMBL" id="KAE8153585.1"/>
    </source>
</evidence>
<dbReference type="Pfam" id="PF00106">
    <property type="entry name" value="adh_short"/>
    <property type="match status" value="1"/>
</dbReference>
<keyword evidence="3" id="KW-0560">Oxidoreductase</keyword>
<keyword evidence="2" id="KW-0521">NADP</keyword>
<dbReference type="OrthoDB" id="191139at2759"/>
<dbReference type="Gene3D" id="3.40.50.720">
    <property type="entry name" value="NAD(P)-binding Rossmann-like Domain"/>
    <property type="match status" value="1"/>
</dbReference>
<evidence type="ECO:0000313" key="5">
    <source>
        <dbReference type="Proteomes" id="UP000325780"/>
    </source>
</evidence>
<evidence type="ECO:0000256" key="2">
    <source>
        <dbReference type="ARBA" id="ARBA00022857"/>
    </source>
</evidence>
<reference evidence="4 5" key="1">
    <citation type="submission" date="2019-04" db="EMBL/GenBank/DDBJ databases">
        <title>Friends and foes A comparative genomics study of 23 Aspergillus species from section Flavi.</title>
        <authorList>
            <consortium name="DOE Joint Genome Institute"/>
            <person name="Kjaerbolling I."/>
            <person name="Vesth T."/>
            <person name="Frisvad J.C."/>
            <person name="Nybo J.L."/>
            <person name="Theobald S."/>
            <person name="Kildgaard S."/>
            <person name="Isbrandt T."/>
            <person name="Kuo A."/>
            <person name="Sato A."/>
            <person name="Lyhne E.K."/>
            <person name="Kogle M.E."/>
            <person name="Wiebenga A."/>
            <person name="Kun R.S."/>
            <person name="Lubbers R.J."/>
            <person name="Makela M.R."/>
            <person name="Barry K."/>
            <person name="Chovatia M."/>
            <person name="Clum A."/>
            <person name="Daum C."/>
            <person name="Haridas S."/>
            <person name="He G."/>
            <person name="LaButti K."/>
            <person name="Lipzen A."/>
            <person name="Mondo S."/>
            <person name="Riley R."/>
            <person name="Salamov A."/>
            <person name="Simmons B.A."/>
            <person name="Magnuson J.K."/>
            <person name="Henrissat B."/>
            <person name="Mortensen U.H."/>
            <person name="Larsen T.O."/>
            <person name="Devries R.P."/>
            <person name="Grigoriev I.V."/>
            <person name="Machida M."/>
            <person name="Baker S.E."/>
            <person name="Andersen M.R."/>
        </authorList>
    </citation>
    <scope>NUCLEOTIDE SEQUENCE [LARGE SCALE GENOMIC DNA]</scope>
    <source>
        <strain evidence="4 5">IBT 18842</strain>
    </source>
</reference>
<gene>
    <name evidence="4" type="ORF">BDV25DRAFT_136706</name>
</gene>